<keyword evidence="3" id="KW-1185">Reference proteome</keyword>
<organism evidence="2 3">
    <name type="scientific">Rhizobium oryziradicis</name>
    <dbReference type="NCBI Taxonomy" id="1867956"/>
    <lineage>
        <taxon>Bacteria</taxon>
        <taxon>Pseudomonadati</taxon>
        <taxon>Pseudomonadota</taxon>
        <taxon>Alphaproteobacteria</taxon>
        <taxon>Hyphomicrobiales</taxon>
        <taxon>Rhizobiaceae</taxon>
        <taxon>Rhizobium/Agrobacterium group</taxon>
        <taxon>Rhizobium</taxon>
    </lineage>
</organism>
<dbReference type="AlphaFoldDB" id="A0A1Q8ZU21"/>
<reference evidence="2 3" key="1">
    <citation type="submission" date="2016-09" db="EMBL/GenBank/DDBJ databases">
        <title>Rhizobium oryziradicis sp. nov., isolated from the root of rice.</title>
        <authorList>
            <person name="Zhao J."/>
            <person name="Zhang X."/>
        </authorList>
    </citation>
    <scope>NUCLEOTIDE SEQUENCE [LARGE SCALE GENOMIC DNA]</scope>
    <source>
        <strain evidence="2 3">N19</strain>
    </source>
</reference>
<dbReference type="Proteomes" id="UP000186894">
    <property type="component" value="Unassembled WGS sequence"/>
</dbReference>
<evidence type="ECO:0000313" key="2">
    <source>
        <dbReference type="EMBL" id="OLP45592.1"/>
    </source>
</evidence>
<dbReference type="Gene3D" id="2.30.30.40">
    <property type="entry name" value="SH3 Domains"/>
    <property type="match status" value="2"/>
</dbReference>
<keyword evidence="1" id="KW-0732">Signal</keyword>
<dbReference type="RefSeq" id="WP_075638608.1">
    <property type="nucleotide sequence ID" value="NZ_MKIM01000024.1"/>
</dbReference>
<dbReference type="InterPro" id="IPR052354">
    <property type="entry name" value="Cell_Wall_Dynamics_Protein"/>
</dbReference>
<dbReference type="Pfam" id="PF06347">
    <property type="entry name" value="SH3_4"/>
    <property type="match status" value="2"/>
</dbReference>
<gene>
    <name evidence="2" type="ORF">BJF95_10495</name>
</gene>
<evidence type="ECO:0000313" key="3">
    <source>
        <dbReference type="Proteomes" id="UP000186894"/>
    </source>
</evidence>
<dbReference type="EMBL" id="MKIM01000024">
    <property type="protein sequence ID" value="OLP45592.1"/>
    <property type="molecule type" value="Genomic_DNA"/>
</dbReference>
<evidence type="ECO:0008006" key="4">
    <source>
        <dbReference type="Google" id="ProtNLM"/>
    </source>
</evidence>
<dbReference type="PANTHER" id="PTHR34408">
    <property type="entry name" value="FAMILY PROTEIN, PUTATIVE-RELATED"/>
    <property type="match status" value="1"/>
</dbReference>
<sequence>MSRRCLFAVLLGGAQLLGAVCGYAGQKADTTTASPIASGPVRQLGRVTGFPLPRYVSIKSGRARMRVGPSTDYSIRWVYEAKGLPIEIIEEYGNWRQVRDSDGTTGWMSAVLLSGDRTGLVAPWRSAKDKMISLRNNPSPKAGVVAELQPRVRLNILNCDSRWCEVSVQGDGASGYIRQELVWGVYRDEIIGEHRL</sequence>
<name>A0A1Q8ZU21_9HYPH</name>
<accession>A0A1Q8ZU21</accession>
<proteinExistence type="predicted"/>
<feature type="chain" id="PRO_5012209493" description="SH3b domain-containing protein" evidence="1">
    <location>
        <begin position="25"/>
        <end position="196"/>
    </location>
</feature>
<protein>
    <recommendedName>
        <fullName evidence="4">SH3b domain-containing protein</fullName>
    </recommendedName>
</protein>
<feature type="signal peptide" evidence="1">
    <location>
        <begin position="1"/>
        <end position="24"/>
    </location>
</feature>
<evidence type="ECO:0000256" key="1">
    <source>
        <dbReference type="SAM" id="SignalP"/>
    </source>
</evidence>
<dbReference type="PANTHER" id="PTHR34408:SF1">
    <property type="entry name" value="GLYCOSYL HYDROLASE FAMILY 19 DOMAIN-CONTAINING PROTEIN HI_1415"/>
    <property type="match status" value="1"/>
</dbReference>
<dbReference type="InterPro" id="IPR010466">
    <property type="entry name" value="DUF1058"/>
</dbReference>
<comment type="caution">
    <text evidence="2">The sequence shown here is derived from an EMBL/GenBank/DDBJ whole genome shotgun (WGS) entry which is preliminary data.</text>
</comment>
<dbReference type="STRING" id="1867956.BJF95_10495"/>